<accession>A0A7J0FKP4</accession>
<evidence type="ECO:0000313" key="1">
    <source>
        <dbReference type="EMBL" id="GFY99274.1"/>
    </source>
</evidence>
<dbReference type="Proteomes" id="UP000585474">
    <property type="component" value="Unassembled WGS sequence"/>
</dbReference>
<dbReference type="AlphaFoldDB" id="A0A7J0FKP4"/>
<comment type="caution">
    <text evidence="1">The sequence shown here is derived from an EMBL/GenBank/DDBJ whole genome shotgun (WGS) entry which is preliminary data.</text>
</comment>
<protein>
    <submittedName>
        <fullName evidence="1">Uncharacterized protein</fullName>
    </submittedName>
</protein>
<dbReference type="EMBL" id="BJWL01000013">
    <property type="protein sequence ID" value="GFY99274.1"/>
    <property type="molecule type" value="Genomic_DNA"/>
</dbReference>
<name>A0A7J0FKP4_9ERIC</name>
<reference evidence="1 2" key="1">
    <citation type="submission" date="2019-07" db="EMBL/GenBank/DDBJ databases">
        <title>De Novo Assembly of kiwifruit Actinidia rufa.</title>
        <authorList>
            <person name="Sugita-Konishi S."/>
            <person name="Sato K."/>
            <person name="Mori E."/>
            <person name="Abe Y."/>
            <person name="Kisaki G."/>
            <person name="Hamano K."/>
            <person name="Suezawa K."/>
            <person name="Otani M."/>
            <person name="Fukuda T."/>
            <person name="Manabe T."/>
            <person name="Gomi K."/>
            <person name="Tabuchi M."/>
            <person name="Akimitsu K."/>
            <person name="Kataoka I."/>
        </authorList>
    </citation>
    <scope>NUCLEOTIDE SEQUENCE [LARGE SCALE GENOMIC DNA]</scope>
    <source>
        <strain evidence="2">cv. Fuchu</strain>
    </source>
</reference>
<gene>
    <name evidence="1" type="ORF">Acr_13g0006750</name>
</gene>
<organism evidence="1 2">
    <name type="scientific">Actinidia rufa</name>
    <dbReference type="NCBI Taxonomy" id="165716"/>
    <lineage>
        <taxon>Eukaryota</taxon>
        <taxon>Viridiplantae</taxon>
        <taxon>Streptophyta</taxon>
        <taxon>Embryophyta</taxon>
        <taxon>Tracheophyta</taxon>
        <taxon>Spermatophyta</taxon>
        <taxon>Magnoliopsida</taxon>
        <taxon>eudicotyledons</taxon>
        <taxon>Gunneridae</taxon>
        <taxon>Pentapetalae</taxon>
        <taxon>asterids</taxon>
        <taxon>Ericales</taxon>
        <taxon>Actinidiaceae</taxon>
        <taxon>Actinidia</taxon>
    </lineage>
</organism>
<proteinExistence type="predicted"/>
<sequence length="131" mass="14678">MPLLSLSHFILLQWDPLTLDEANDNKIDNVFEPFEEHLELQIPVKEAYRCNSGGFWRLERVFRLAADLGWEVLAGVVVVMGYPVDFCWYQLVIDLGGSGHLPVSLVAVVDGRLLTIVMVVSGVCRCGGRVY</sequence>
<evidence type="ECO:0000313" key="2">
    <source>
        <dbReference type="Proteomes" id="UP000585474"/>
    </source>
</evidence>
<keyword evidence="2" id="KW-1185">Reference proteome</keyword>